<reference evidence="7 8" key="1">
    <citation type="submission" date="2015-03" db="EMBL/GenBank/DDBJ databases">
        <authorList>
            <consortium name="Pathogen Informatics"/>
            <person name="Murphy D."/>
        </authorList>
    </citation>
    <scope>NUCLEOTIDE SEQUENCE [LARGE SCALE GENOMIC DNA]</scope>
    <source>
        <strain evidence="7 8">IP27818</strain>
    </source>
</reference>
<dbReference type="Pfam" id="PF13332">
    <property type="entry name" value="Fil_haemagg_2"/>
    <property type="match status" value="4"/>
</dbReference>
<comment type="caution">
    <text evidence="7">The sequence shown here is derived from an EMBL/GenBank/DDBJ whole genome shotgun (WGS) entry which is preliminary data.</text>
</comment>
<sequence>MIETNPAFANLNNWKGSDYYLQQLNNDPSFIHKRLGDNAYEQRLVRDQVLALTGQTVASDYRSAQEQFEQLFAAGIEYSKAFNIALGSHLSAEQMAALTSNIVLMETREIAGETVLVPVVYLAGVKPGDLQANGALIAANNIELTDVQGLSNQGAIKATNDLRISMAKDITLTSNGGLLQAGNNLQLSTLNSDIDLTGARLNTTNLQLDSGRDLILRTDTEQLSSSNGSVLRNQTLLGPLASINVSNNAVINTERDFILQGASMNVGKDLQVNTGGDWILNTVKRSDQISADYGYGHATSEHIRHLGSEVNVGGALTAKVDNLTAVGANINADTIDVQAQNINLSAATDSLQVTGKASTKRHSDSVDLYDETLLGSQLNAKSDINLQAAKDITLGASAVQTDGALKLAAGGDVTVTTQTEQHDEQRIHTGKKKGLASTTTTHTEDNRSQTLAVGSMLSAGSIDVSGKNIAVTGSNLVADNDVNLRAKEDITVSTAQQSESESHLYEQKKSGLMSTGGIGVTIGSNSQKTTDKTQTLSNVGSTIGSLGGNVTLDAGNQLNIHGSEVIANKDISLKGSDVAITAAENHLSQQHTTESKQSGITVALSGAAGSAINSAVTTAQDAKKETNGRLRALQTTKTVLQGVQAAQAGVLANETGDPNAVGVSISLGSQKSKSESRLEQTTASGSNIAAGNNLSITASGDKGPGDIRVQGSELQAGKNLSLDAKNDIALNSAENSESLHGSNKSSGGNIGIGIGFGEGAGISIFAGVNASKGKEQGDSLTHTESQLKAGDTVSITSGRDTVLKGAQVSGETVKVDAGRNLTLQSEQDRNNYDSKQTSVSASGSFTFGTMTGSGSVSASKSKIDSDYTSVQEQTGFFAGKGGFDITVGEHTQLNGAVIGSTATADKNKLDTGSLGFSDLDNQASFKTSTSSMGLSSGGFTGSQDFISNMGGGIPITGGNSGDASSTTHAAISDGTITVRDTDKQQQNVADLSRDVEHANNALSPIFDKEKEQNRLREINLIGEIGNQVADIARTQGKIAEEKALKDPKAIQAAKDALAENGNLTPTNKQLVEQIRNTASASYGSDLQRAIQAATAITQGLTGGNLGQALAGGSAPYLAHEISKYLPADQSLGANLMAHAVLGAVVGHFSGNATVGAVSAFTAEAAAPAIIKAMGWDKDSLTEKQKQTVSALATLAAGLAGGLVGDSSSSAVAGAQAGKNAVENNALSSLGDIFGSQGAKYFEGAGSLEKELLQNSNLTDQEKKTIRDQYIKGDLPEDVLKAILENNPGSDTVMALLNAKNPEDYALALLSTLPAERALALIGKMTKGAQATGVFNIADRVYAQLNDSRLGSLSGKLNVAELQKLANNPAAVRVYDARSGHINVIQSVDGKLLRITVPNNEMKIISVGPIRPNQVKNLIEKGSFVPLP</sequence>
<proteinExistence type="predicted"/>
<keyword evidence="4" id="KW-0843">Virulence</keyword>
<feature type="domain" description="VENN motif-containing" evidence="6">
    <location>
        <begin position="1178"/>
        <end position="1227"/>
    </location>
</feature>
<dbReference type="GO" id="GO:0003824">
    <property type="term" value="F:catalytic activity"/>
    <property type="evidence" value="ECO:0007669"/>
    <property type="project" value="UniProtKB-ARBA"/>
</dbReference>
<evidence type="ECO:0000313" key="7">
    <source>
        <dbReference type="EMBL" id="CNE96992.1"/>
    </source>
</evidence>
<evidence type="ECO:0000256" key="3">
    <source>
        <dbReference type="ARBA" id="ARBA00022913"/>
    </source>
</evidence>
<evidence type="ECO:0000256" key="5">
    <source>
        <dbReference type="SAM" id="MobiDB-lite"/>
    </source>
</evidence>
<accession>A0A9P1M3T2</accession>
<protein>
    <submittedName>
        <fullName evidence="7">Adhesin/hemolysin</fullName>
    </submittedName>
</protein>
<name>A0A9P1M3T2_YEREN</name>
<organism evidence="7 8">
    <name type="scientific">Yersinia enterocolitica</name>
    <dbReference type="NCBI Taxonomy" id="630"/>
    <lineage>
        <taxon>Bacteria</taxon>
        <taxon>Pseudomonadati</taxon>
        <taxon>Pseudomonadota</taxon>
        <taxon>Gammaproteobacteria</taxon>
        <taxon>Enterobacterales</taxon>
        <taxon>Yersiniaceae</taxon>
        <taxon>Yersinia</taxon>
    </lineage>
</organism>
<evidence type="ECO:0000256" key="2">
    <source>
        <dbReference type="ARBA" id="ARBA00022656"/>
    </source>
</evidence>
<evidence type="ECO:0000259" key="6">
    <source>
        <dbReference type="Pfam" id="PF04829"/>
    </source>
</evidence>
<dbReference type="EMBL" id="CPZF01000001">
    <property type="protein sequence ID" value="CNE96992.1"/>
    <property type="molecule type" value="Genomic_DNA"/>
</dbReference>
<dbReference type="InterPro" id="IPR006914">
    <property type="entry name" value="VENN_dom"/>
</dbReference>
<keyword evidence="3" id="KW-1266">Target cell cytoplasm</keyword>
<evidence type="ECO:0000256" key="4">
    <source>
        <dbReference type="ARBA" id="ARBA00023026"/>
    </source>
</evidence>
<evidence type="ECO:0000313" key="8">
    <source>
        <dbReference type="Proteomes" id="UP000041356"/>
    </source>
</evidence>
<dbReference type="InterPro" id="IPR025157">
    <property type="entry name" value="Hemagglutinin_rpt"/>
</dbReference>
<dbReference type="Proteomes" id="UP000041356">
    <property type="component" value="Unassembled WGS sequence"/>
</dbReference>
<feature type="compositionally biased region" description="Polar residues" evidence="5">
    <location>
        <begin position="679"/>
        <end position="698"/>
    </location>
</feature>
<gene>
    <name evidence="7" type="primary">fhaB_1</name>
    <name evidence="7" type="ORF">ERS137939_00362</name>
</gene>
<dbReference type="GO" id="GO:0090729">
    <property type="term" value="F:toxin activity"/>
    <property type="evidence" value="ECO:0007669"/>
    <property type="project" value="UniProtKB-KW"/>
</dbReference>
<feature type="region of interest" description="Disordered" evidence="5">
    <location>
        <begin position="662"/>
        <end position="709"/>
    </location>
</feature>
<keyword evidence="2" id="KW-0800">Toxin</keyword>
<evidence type="ECO:0000256" key="1">
    <source>
        <dbReference type="ARBA" id="ARBA00004219"/>
    </source>
</evidence>
<dbReference type="Pfam" id="PF04829">
    <property type="entry name" value="PT-VENN"/>
    <property type="match status" value="1"/>
</dbReference>
<comment type="subcellular location">
    <subcellularLocation>
        <location evidence="1">Target cell</location>
        <location evidence="1">Target cell cytoplasm</location>
    </subcellularLocation>
</comment>
<feature type="region of interest" description="Disordered" evidence="5">
    <location>
        <begin position="417"/>
        <end position="445"/>
    </location>
</feature>